<keyword evidence="5" id="KW-0288">FMN</keyword>
<keyword evidence="10" id="KW-0223">Dioxygenase</keyword>
<dbReference type="CDD" id="cd04730">
    <property type="entry name" value="NPD_like"/>
    <property type="match status" value="1"/>
</dbReference>
<organism evidence="10 11">
    <name type="scientific">Deinococcus aerius</name>
    <dbReference type="NCBI Taxonomy" id="200253"/>
    <lineage>
        <taxon>Bacteria</taxon>
        <taxon>Thermotogati</taxon>
        <taxon>Deinococcota</taxon>
        <taxon>Deinococci</taxon>
        <taxon>Deinococcales</taxon>
        <taxon>Deinococcaceae</taxon>
        <taxon>Deinococcus</taxon>
    </lineage>
</organism>
<evidence type="ECO:0000313" key="11">
    <source>
        <dbReference type="Proteomes" id="UP000236569"/>
    </source>
</evidence>
<dbReference type="Proteomes" id="UP000236569">
    <property type="component" value="Unassembled WGS sequence"/>
</dbReference>
<proteinExistence type="inferred from homology"/>
<dbReference type="InterPro" id="IPR004136">
    <property type="entry name" value="NMO"/>
</dbReference>
<evidence type="ECO:0000256" key="3">
    <source>
        <dbReference type="ARBA" id="ARBA00022575"/>
    </source>
</evidence>
<comment type="similarity">
    <text evidence="2">Belongs to the nitronate monooxygenase family. NMO class I subfamily.</text>
</comment>
<gene>
    <name evidence="10" type="ORF">DAERI_050145</name>
</gene>
<evidence type="ECO:0000256" key="2">
    <source>
        <dbReference type="ARBA" id="ARBA00009881"/>
    </source>
</evidence>
<dbReference type="PANTHER" id="PTHR42747">
    <property type="entry name" value="NITRONATE MONOOXYGENASE-RELATED"/>
    <property type="match status" value="1"/>
</dbReference>
<name>A0A2I9D4R1_9DEIO</name>
<protein>
    <recommendedName>
        <fullName evidence="8">Propionate 3-nitronate monooxygenase</fullName>
    </recommendedName>
</protein>
<dbReference type="PANTHER" id="PTHR42747:SF3">
    <property type="entry name" value="NITRONATE MONOOXYGENASE-RELATED"/>
    <property type="match status" value="1"/>
</dbReference>
<dbReference type="RefSeq" id="WP_103129064.1">
    <property type="nucleotide sequence ID" value="NZ_BFAG01000005.1"/>
</dbReference>
<comment type="cofactor">
    <cofactor evidence="1">
        <name>FMN</name>
        <dbReference type="ChEBI" id="CHEBI:58210"/>
    </cofactor>
</comment>
<sequence>MNALMERLGLRVPVIQAPMAGGPSTPELAAAVSEAGGLGSLGAAYLTAGQIGAAGEAVRALTARPFGINLFIPGPLPEVTTAEVEAAIAELAPLHTELGLPPPTLGERVREDFDAQFRAALEVRPAVFSFAFGRLGAARIAALRAAGILAVGTATGGVEARALAADGVDAIVVQGGAAGGHRGGWTHDELEDTLHLTRVAVWAVNVPVIAAGGLMDAADVRAALGAGASLAQCGTAFLRADEAGTSAPYRGALASAGPGDTTLTRAFSGRMARGLANRVTAGVRCPLPFPLQNALTRELRAAAARLGRADFLSLWAGEGAHRGREGTAAELLAGLWDG</sequence>
<evidence type="ECO:0000256" key="8">
    <source>
        <dbReference type="ARBA" id="ARBA00031155"/>
    </source>
</evidence>
<accession>A0A2I9D4R1</accession>
<keyword evidence="3" id="KW-0216">Detoxification</keyword>
<keyword evidence="7" id="KW-0503">Monooxygenase</keyword>
<dbReference type="SUPFAM" id="SSF51412">
    <property type="entry name" value="Inosine monophosphate dehydrogenase (IMPDH)"/>
    <property type="match status" value="1"/>
</dbReference>
<comment type="caution">
    <text evidence="10">The sequence shown here is derived from an EMBL/GenBank/DDBJ whole genome shotgun (WGS) entry which is preliminary data.</text>
</comment>
<evidence type="ECO:0000256" key="1">
    <source>
        <dbReference type="ARBA" id="ARBA00001917"/>
    </source>
</evidence>
<evidence type="ECO:0000256" key="5">
    <source>
        <dbReference type="ARBA" id="ARBA00022643"/>
    </source>
</evidence>
<keyword evidence="11" id="KW-1185">Reference proteome</keyword>
<dbReference type="GO" id="GO:0009636">
    <property type="term" value="P:response to toxic substance"/>
    <property type="evidence" value="ECO:0007669"/>
    <property type="project" value="UniProtKB-KW"/>
</dbReference>
<evidence type="ECO:0000256" key="9">
    <source>
        <dbReference type="ARBA" id="ARBA00049401"/>
    </source>
</evidence>
<dbReference type="GO" id="GO:0018580">
    <property type="term" value="F:nitronate monooxygenase activity"/>
    <property type="evidence" value="ECO:0007669"/>
    <property type="project" value="InterPro"/>
</dbReference>
<evidence type="ECO:0000256" key="7">
    <source>
        <dbReference type="ARBA" id="ARBA00023033"/>
    </source>
</evidence>
<evidence type="ECO:0000256" key="4">
    <source>
        <dbReference type="ARBA" id="ARBA00022630"/>
    </source>
</evidence>
<dbReference type="OrthoDB" id="9778912at2"/>
<reference evidence="11" key="1">
    <citation type="submission" date="2018-01" db="EMBL/GenBank/DDBJ databases">
        <title>Draft Genome Sequence of the Radioresistant Bacterium Deinococcus aerius TR0125, Isolated from the Higher Atmosphere above Japan.</title>
        <authorList>
            <person name="Satoh K."/>
            <person name="Arai H."/>
            <person name="Sanzen T."/>
            <person name="Kawaguchi Y."/>
            <person name="Hayashi H."/>
            <person name="Yokobori S."/>
            <person name="Yamagishi A."/>
            <person name="Oono Y."/>
            <person name="Narumi I."/>
        </authorList>
    </citation>
    <scope>NUCLEOTIDE SEQUENCE [LARGE SCALE GENOMIC DNA]</scope>
    <source>
        <strain evidence="11">TR0125</strain>
    </source>
</reference>
<keyword evidence="4" id="KW-0285">Flavoprotein</keyword>
<keyword evidence="6" id="KW-0560">Oxidoreductase</keyword>
<dbReference type="GO" id="GO:0051213">
    <property type="term" value="F:dioxygenase activity"/>
    <property type="evidence" value="ECO:0007669"/>
    <property type="project" value="UniProtKB-KW"/>
</dbReference>
<evidence type="ECO:0000313" key="10">
    <source>
        <dbReference type="EMBL" id="GBF05636.1"/>
    </source>
</evidence>
<dbReference type="Pfam" id="PF03060">
    <property type="entry name" value="NMO"/>
    <property type="match status" value="1"/>
</dbReference>
<dbReference type="Gene3D" id="3.20.20.70">
    <property type="entry name" value="Aldolase class I"/>
    <property type="match status" value="1"/>
</dbReference>
<dbReference type="AlphaFoldDB" id="A0A2I9D4R1"/>
<dbReference type="InterPro" id="IPR013785">
    <property type="entry name" value="Aldolase_TIM"/>
</dbReference>
<evidence type="ECO:0000256" key="6">
    <source>
        <dbReference type="ARBA" id="ARBA00023002"/>
    </source>
</evidence>
<dbReference type="EMBL" id="BFAG01000005">
    <property type="protein sequence ID" value="GBF05636.1"/>
    <property type="molecule type" value="Genomic_DNA"/>
</dbReference>
<comment type="catalytic activity">
    <reaction evidence="9">
        <text>3 propionate 3-nitronate + 3 O2 + H2O = 3 3-oxopropanoate + 2 nitrate + nitrite + H2O2 + 3 H(+)</text>
        <dbReference type="Rhea" id="RHEA:57332"/>
        <dbReference type="ChEBI" id="CHEBI:15377"/>
        <dbReference type="ChEBI" id="CHEBI:15378"/>
        <dbReference type="ChEBI" id="CHEBI:15379"/>
        <dbReference type="ChEBI" id="CHEBI:16240"/>
        <dbReference type="ChEBI" id="CHEBI:16301"/>
        <dbReference type="ChEBI" id="CHEBI:17632"/>
        <dbReference type="ChEBI" id="CHEBI:33190"/>
        <dbReference type="ChEBI" id="CHEBI:136067"/>
    </reaction>
</comment>